<feature type="transmembrane region" description="Helical" evidence="7">
    <location>
        <begin position="166"/>
        <end position="187"/>
    </location>
</feature>
<dbReference type="KEGG" id="csb:CLSA_c25320"/>
<feature type="transmembrane region" description="Helical" evidence="7">
    <location>
        <begin position="285"/>
        <end position="302"/>
    </location>
</feature>
<dbReference type="InterPro" id="IPR036259">
    <property type="entry name" value="MFS_trans_sf"/>
</dbReference>
<dbReference type="InterPro" id="IPR011701">
    <property type="entry name" value="MFS"/>
</dbReference>
<evidence type="ECO:0000256" key="6">
    <source>
        <dbReference type="ARBA" id="ARBA00023136"/>
    </source>
</evidence>
<feature type="domain" description="Major facilitator superfamily (MFS) profile" evidence="8">
    <location>
        <begin position="14"/>
        <end position="394"/>
    </location>
</feature>
<feature type="transmembrane region" description="Helical" evidence="7">
    <location>
        <begin position="370"/>
        <end position="390"/>
    </location>
</feature>
<dbReference type="CDD" id="cd17324">
    <property type="entry name" value="MFS_NepI_like"/>
    <property type="match status" value="1"/>
</dbReference>
<reference evidence="9 10" key="1">
    <citation type="journal article" date="2013" name="Genome Announc.">
        <title>Complete Genome Sequence of the Solvent Producer Clostridium saccharobutylicum NCP262 (DSM 13864).</title>
        <authorList>
            <person name="Poehlein A."/>
            <person name="Hartwich K."/>
            <person name="Krabben P."/>
            <person name="Ehrenreich A."/>
            <person name="Liebl W."/>
            <person name="Durre P."/>
            <person name="Gottschalk G."/>
            <person name="Daniel R."/>
        </authorList>
    </citation>
    <scope>NUCLEOTIDE SEQUENCE [LARGE SCALE GENOMIC DNA]</scope>
    <source>
        <strain evidence="9">DSM 13864</strain>
    </source>
</reference>
<dbReference type="AlphaFoldDB" id="U5MSD0"/>
<dbReference type="GO" id="GO:0005886">
    <property type="term" value="C:plasma membrane"/>
    <property type="evidence" value="ECO:0007669"/>
    <property type="project" value="UniProtKB-SubCell"/>
</dbReference>
<dbReference type="PROSITE" id="PS50850">
    <property type="entry name" value="MFS"/>
    <property type="match status" value="1"/>
</dbReference>
<protein>
    <submittedName>
        <fullName evidence="9">Major facilitator transporter</fullName>
    </submittedName>
</protein>
<evidence type="ECO:0000256" key="5">
    <source>
        <dbReference type="ARBA" id="ARBA00022989"/>
    </source>
</evidence>
<keyword evidence="4 7" id="KW-0812">Transmembrane</keyword>
<dbReference type="Gene3D" id="1.20.1250.20">
    <property type="entry name" value="MFS general substrate transporter like domains"/>
    <property type="match status" value="2"/>
</dbReference>
<dbReference type="EMBL" id="CP006721">
    <property type="protein sequence ID" value="AGX43505.1"/>
    <property type="molecule type" value="Genomic_DNA"/>
</dbReference>
<evidence type="ECO:0000256" key="4">
    <source>
        <dbReference type="ARBA" id="ARBA00022692"/>
    </source>
</evidence>
<dbReference type="eggNOG" id="COG2814">
    <property type="taxonomic scope" value="Bacteria"/>
</dbReference>
<feature type="transmembrane region" description="Helical" evidence="7">
    <location>
        <begin position="138"/>
        <end position="160"/>
    </location>
</feature>
<dbReference type="Proteomes" id="UP000017118">
    <property type="component" value="Chromosome"/>
</dbReference>
<feature type="transmembrane region" description="Helical" evidence="7">
    <location>
        <begin position="343"/>
        <end position="364"/>
    </location>
</feature>
<evidence type="ECO:0000259" key="8">
    <source>
        <dbReference type="PROSITE" id="PS50850"/>
    </source>
</evidence>
<accession>U5MSD0</accession>
<organism evidence="9 10">
    <name type="scientific">Clostridium saccharobutylicum DSM 13864</name>
    <dbReference type="NCBI Taxonomy" id="1345695"/>
    <lineage>
        <taxon>Bacteria</taxon>
        <taxon>Bacillati</taxon>
        <taxon>Bacillota</taxon>
        <taxon>Clostridia</taxon>
        <taxon>Eubacteriales</taxon>
        <taxon>Clostridiaceae</taxon>
        <taxon>Clostridium</taxon>
    </lineage>
</organism>
<feature type="transmembrane region" description="Helical" evidence="7">
    <location>
        <begin position="50"/>
        <end position="68"/>
    </location>
</feature>
<feature type="transmembrane region" description="Helical" evidence="7">
    <location>
        <begin position="222"/>
        <end position="241"/>
    </location>
</feature>
<evidence type="ECO:0000256" key="1">
    <source>
        <dbReference type="ARBA" id="ARBA00004651"/>
    </source>
</evidence>
<dbReference type="OrthoDB" id="9814001at2"/>
<comment type="subcellular location">
    <subcellularLocation>
        <location evidence="1">Cell membrane</location>
        <topology evidence="1">Multi-pass membrane protein</topology>
    </subcellularLocation>
</comment>
<dbReference type="GeneID" id="55474945"/>
<dbReference type="HOGENOM" id="CLU_001265_61_5_9"/>
<dbReference type="Pfam" id="PF07690">
    <property type="entry name" value="MFS_1"/>
    <property type="match status" value="1"/>
</dbReference>
<dbReference type="PANTHER" id="PTHR43124">
    <property type="entry name" value="PURINE EFFLUX PUMP PBUE"/>
    <property type="match status" value="1"/>
</dbReference>
<feature type="transmembrane region" description="Helical" evidence="7">
    <location>
        <begin position="12"/>
        <end position="30"/>
    </location>
</feature>
<keyword evidence="10" id="KW-1185">Reference proteome</keyword>
<keyword evidence="6 7" id="KW-0472">Membrane</keyword>
<dbReference type="InterPro" id="IPR050189">
    <property type="entry name" value="MFS_Efflux_Transporters"/>
</dbReference>
<dbReference type="RefSeq" id="WP_022746653.1">
    <property type="nucleotide sequence ID" value="NC_022571.1"/>
</dbReference>
<dbReference type="InterPro" id="IPR020846">
    <property type="entry name" value="MFS_dom"/>
</dbReference>
<feature type="transmembrane region" description="Helical" evidence="7">
    <location>
        <begin position="105"/>
        <end position="126"/>
    </location>
</feature>
<evidence type="ECO:0000313" key="10">
    <source>
        <dbReference type="Proteomes" id="UP000017118"/>
    </source>
</evidence>
<evidence type="ECO:0000256" key="2">
    <source>
        <dbReference type="ARBA" id="ARBA00022448"/>
    </source>
</evidence>
<keyword evidence="3" id="KW-1003">Cell membrane</keyword>
<keyword evidence="2" id="KW-0813">Transport</keyword>
<sequence>MNSNNLEQKQRENLIMILAGATFLIFYQAFMVAPIIPKLANIFGVSAENIGLIVPAYLIPYGMTTLIWGPLSDRFGRKAIILSSFICFILLTALTVTASSATSMLYIRILTGMGASGVVPISLALIGDLFPYTERGRALGWIFGAMAGGMAFGSTAGVILEPFITWRGLFLSVTILASIVLIILLPYRNFLNTKVQTGEHASIKNVISSYFSILNSGRSKQTYAYVLINAIFHSGVYTWLGLYFAKNYALSEFGIGLALIGYGLPGFLLGPVIGRLADRFGRNHLIPAGLAIAGLSTVALTINLPVYVATFFVTTLSLGYDMTQPLLAGIVTTLSPKRGAAMGLNVFTLFTGMGLGSLVFSYFLKFGINTAFIVFGTIALISAILAIYLFRLEVRPKSETNS</sequence>
<dbReference type="PANTHER" id="PTHR43124:SF3">
    <property type="entry name" value="CHLORAMPHENICOL EFFLUX PUMP RV0191"/>
    <property type="match status" value="1"/>
</dbReference>
<proteinExistence type="predicted"/>
<dbReference type="PATRIC" id="fig|1345695.10.peg.950"/>
<feature type="transmembrane region" description="Helical" evidence="7">
    <location>
        <begin position="80"/>
        <end position="99"/>
    </location>
</feature>
<feature type="transmembrane region" description="Helical" evidence="7">
    <location>
        <begin position="253"/>
        <end position="273"/>
    </location>
</feature>
<evidence type="ECO:0000256" key="3">
    <source>
        <dbReference type="ARBA" id="ARBA00022475"/>
    </source>
</evidence>
<name>U5MSD0_CLOSA</name>
<evidence type="ECO:0000256" key="7">
    <source>
        <dbReference type="SAM" id="Phobius"/>
    </source>
</evidence>
<evidence type="ECO:0000313" key="9">
    <source>
        <dbReference type="EMBL" id="AGX43505.1"/>
    </source>
</evidence>
<keyword evidence="5 7" id="KW-1133">Transmembrane helix</keyword>
<gene>
    <name evidence="9" type="ORF">CLSA_c25320</name>
</gene>
<dbReference type="GO" id="GO:0022857">
    <property type="term" value="F:transmembrane transporter activity"/>
    <property type="evidence" value="ECO:0007669"/>
    <property type="project" value="InterPro"/>
</dbReference>
<dbReference type="SUPFAM" id="SSF103473">
    <property type="entry name" value="MFS general substrate transporter"/>
    <property type="match status" value="1"/>
</dbReference>